<sequence length="331" mass="37821">MTDERCSNQSSENTKVNVATCSWWSPWLEAAKLKSNEVFQFVKNDLTEISTVVKSEATSVINSTTTAIKDTFMLEHPNSKANTVKKSVSLFLDSVTSALNPLPEDEDQEAITIKNDAPVKLSPLQVKIHELIKNADTFLLEIEESLLPQYNSWLEILDDQLSTEKLTKQLVASPDLHNQYEKLVPQHVTHITFWTRFLFRKALLEDEETHREIKEKREKKQVEKVQWENEDFAQSIELSEEEQIRILTEYEKEKKKSSPPDNKAKTSTKSNEALVDELKVSIKKDLVIVGDTGSSHMSTSSCDTEGKDTGDDWEKDFELEDTLSEELINVK</sequence>
<protein>
    <recommendedName>
        <fullName evidence="2">BSD domain-containing protein</fullName>
    </recommendedName>
</protein>
<dbReference type="GO" id="GO:0005737">
    <property type="term" value="C:cytoplasm"/>
    <property type="evidence" value="ECO:0007669"/>
    <property type="project" value="TreeGrafter"/>
</dbReference>
<dbReference type="PANTHER" id="PTHR16019:SF5">
    <property type="entry name" value="BSD DOMAIN-CONTAINING PROTEIN 1"/>
    <property type="match status" value="1"/>
</dbReference>
<comment type="caution">
    <text evidence="3">The sequence shown here is derived from an EMBL/GenBank/DDBJ whole genome shotgun (WGS) entry which is preliminary data.</text>
</comment>
<evidence type="ECO:0000256" key="1">
    <source>
        <dbReference type="SAM" id="MobiDB-lite"/>
    </source>
</evidence>
<feature type="compositionally biased region" description="Basic and acidic residues" evidence="1">
    <location>
        <begin position="252"/>
        <end position="264"/>
    </location>
</feature>
<accession>A0AAN8S450</accession>
<dbReference type="PANTHER" id="PTHR16019">
    <property type="entry name" value="SYNAPSE-ASSOCIATED PROTEIN"/>
    <property type="match status" value="1"/>
</dbReference>
<dbReference type="SMART" id="SM00751">
    <property type="entry name" value="BSD"/>
    <property type="match status" value="1"/>
</dbReference>
<reference evidence="3 4" key="1">
    <citation type="submission" date="2023-10" db="EMBL/GenBank/DDBJ databases">
        <title>Genomes of two closely related lineages of the louse Polyplax serrata with different host specificities.</title>
        <authorList>
            <person name="Martinu J."/>
            <person name="Tarabai H."/>
            <person name="Stefka J."/>
            <person name="Hypsa V."/>
        </authorList>
    </citation>
    <scope>NUCLEOTIDE SEQUENCE [LARGE SCALE GENOMIC DNA]</scope>
    <source>
        <strain evidence="3">HR10_N</strain>
    </source>
</reference>
<organism evidence="3 4">
    <name type="scientific">Polyplax serrata</name>
    <name type="common">Common mouse louse</name>
    <dbReference type="NCBI Taxonomy" id="468196"/>
    <lineage>
        <taxon>Eukaryota</taxon>
        <taxon>Metazoa</taxon>
        <taxon>Ecdysozoa</taxon>
        <taxon>Arthropoda</taxon>
        <taxon>Hexapoda</taxon>
        <taxon>Insecta</taxon>
        <taxon>Pterygota</taxon>
        <taxon>Neoptera</taxon>
        <taxon>Paraneoptera</taxon>
        <taxon>Psocodea</taxon>
        <taxon>Troctomorpha</taxon>
        <taxon>Phthiraptera</taxon>
        <taxon>Anoplura</taxon>
        <taxon>Polyplacidae</taxon>
        <taxon>Polyplax</taxon>
    </lineage>
</organism>
<gene>
    <name evidence="3" type="ORF">RUM43_012891</name>
</gene>
<dbReference type="PROSITE" id="PS50858">
    <property type="entry name" value="BSD"/>
    <property type="match status" value="1"/>
</dbReference>
<feature type="compositionally biased region" description="Polar residues" evidence="1">
    <location>
        <begin position="292"/>
        <end position="303"/>
    </location>
</feature>
<dbReference type="Proteomes" id="UP001372834">
    <property type="component" value="Unassembled WGS sequence"/>
</dbReference>
<dbReference type="AlphaFoldDB" id="A0AAN8S450"/>
<feature type="domain" description="BSD" evidence="2">
    <location>
        <begin position="153"/>
        <end position="205"/>
    </location>
</feature>
<name>A0AAN8S450_POLSC</name>
<feature type="region of interest" description="Disordered" evidence="1">
    <location>
        <begin position="252"/>
        <end position="271"/>
    </location>
</feature>
<dbReference type="InterPro" id="IPR035925">
    <property type="entry name" value="BSD_dom_sf"/>
</dbReference>
<dbReference type="InterPro" id="IPR051494">
    <property type="entry name" value="BSD_domain-containing"/>
</dbReference>
<dbReference type="Gene3D" id="1.10.3970.10">
    <property type="entry name" value="BSD domain"/>
    <property type="match status" value="1"/>
</dbReference>
<dbReference type="Pfam" id="PF03909">
    <property type="entry name" value="BSD"/>
    <property type="match status" value="1"/>
</dbReference>
<feature type="region of interest" description="Disordered" evidence="1">
    <location>
        <begin position="291"/>
        <end position="319"/>
    </location>
</feature>
<dbReference type="InterPro" id="IPR005607">
    <property type="entry name" value="BSD_dom"/>
</dbReference>
<evidence type="ECO:0000313" key="3">
    <source>
        <dbReference type="EMBL" id="KAK6633147.1"/>
    </source>
</evidence>
<evidence type="ECO:0000259" key="2">
    <source>
        <dbReference type="PROSITE" id="PS50858"/>
    </source>
</evidence>
<evidence type="ECO:0000313" key="4">
    <source>
        <dbReference type="Proteomes" id="UP001372834"/>
    </source>
</evidence>
<dbReference type="SUPFAM" id="SSF140383">
    <property type="entry name" value="BSD domain-like"/>
    <property type="match status" value="1"/>
</dbReference>
<proteinExistence type="predicted"/>
<dbReference type="EMBL" id="JAWJWE010000006">
    <property type="protein sequence ID" value="KAK6633147.1"/>
    <property type="molecule type" value="Genomic_DNA"/>
</dbReference>